<accession>A0A2A8IVP0</accession>
<proteinExistence type="predicted"/>
<organism evidence="1 2">
    <name type="scientific">Bacillus cereus</name>
    <dbReference type="NCBI Taxonomy" id="1396"/>
    <lineage>
        <taxon>Bacteria</taxon>
        <taxon>Bacillati</taxon>
        <taxon>Bacillota</taxon>
        <taxon>Bacilli</taxon>
        <taxon>Bacillales</taxon>
        <taxon>Bacillaceae</taxon>
        <taxon>Bacillus</taxon>
        <taxon>Bacillus cereus group</taxon>
    </lineage>
</organism>
<dbReference type="AlphaFoldDB" id="A0A2A8IVP0"/>
<reference evidence="1 2" key="1">
    <citation type="submission" date="2017-09" db="EMBL/GenBank/DDBJ databases">
        <title>Large-scale bioinformatics analysis of Bacillus genomes uncovers conserved roles of natural products in bacterial physiology.</title>
        <authorList>
            <consortium name="Agbiome Team Llc"/>
            <person name="Bleich R.M."/>
            <person name="Grubbs K.J."/>
            <person name="Santa Maria K.C."/>
            <person name="Allen S.E."/>
            <person name="Farag S."/>
            <person name="Shank E.A."/>
            <person name="Bowers A."/>
        </authorList>
    </citation>
    <scope>NUCLEOTIDE SEQUENCE [LARGE SCALE GENOMIC DNA]</scope>
    <source>
        <strain evidence="1 2">AFS040105</strain>
    </source>
</reference>
<protein>
    <submittedName>
        <fullName evidence="1">Uncharacterized protein</fullName>
    </submittedName>
</protein>
<evidence type="ECO:0000313" key="2">
    <source>
        <dbReference type="Proteomes" id="UP000225766"/>
    </source>
</evidence>
<dbReference type="Proteomes" id="UP000225766">
    <property type="component" value="Unassembled WGS sequence"/>
</dbReference>
<evidence type="ECO:0000313" key="1">
    <source>
        <dbReference type="EMBL" id="PGU00950.1"/>
    </source>
</evidence>
<name>A0A2A8IVP0_BACCE</name>
<dbReference type="EMBL" id="NUMG01000018">
    <property type="protein sequence ID" value="PGU00950.1"/>
    <property type="molecule type" value="Genomic_DNA"/>
</dbReference>
<sequence>MLLIVSLILIGIMCSMRIVSLHMIERQIIVERYVYCSKCDAKIRRGNSAPFCSKGNLIF</sequence>
<comment type="caution">
    <text evidence="1">The sequence shown here is derived from an EMBL/GenBank/DDBJ whole genome shotgun (WGS) entry which is preliminary data.</text>
</comment>
<dbReference type="RefSeq" id="WP_088232874.1">
    <property type="nucleotide sequence ID" value="NZ_JARXKI010000019.1"/>
</dbReference>
<gene>
    <name evidence="1" type="ORF">COD19_14335</name>
</gene>
<dbReference type="OrthoDB" id="2393954at2"/>